<evidence type="ECO:0008006" key="3">
    <source>
        <dbReference type="Google" id="ProtNLM"/>
    </source>
</evidence>
<accession>A0AA35YAH7</accession>
<dbReference type="EMBL" id="OX465077">
    <property type="protein sequence ID" value="CAI9266912.1"/>
    <property type="molecule type" value="Genomic_DNA"/>
</dbReference>
<name>A0AA35YAH7_LACSI</name>
<organism evidence="1 2">
    <name type="scientific">Lactuca saligna</name>
    <name type="common">Willowleaf lettuce</name>
    <dbReference type="NCBI Taxonomy" id="75948"/>
    <lineage>
        <taxon>Eukaryota</taxon>
        <taxon>Viridiplantae</taxon>
        <taxon>Streptophyta</taxon>
        <taxon>Embryophyta</taxon>
        <taxon>Tracheophyta</taxon>
        <taxon>Spermatophyta</taxon>
        <taxon>Magnoliopsida</taxon>
        <taxon>eudicotyledons</taxon>
        <taxon>Gunneridae</taxon>
        <taxon>Pentapetalae</taxon>
        <taxon>asterids</taxon>
        <taxon>campanulids</taxon>
        <taxon>Asterales</taxon>
        <taxon>Asteraceae</taxon>
        <taxon>Cichorioideae</taxon>
        <taxon>Cichorieae</taxon>
        <taxon>Lactucinae</taxon>
        <taxon>Lactuca</taxon>
    </lineage>
</organism>
<dbReference type="PANTHER" id="PTHR45523">
    <property type="entry name" value="TETRATRICOPEPTIDE REPEAT (TPR)-CONTAINING PROTEIN-RELATED"/>
    <property type="match status" value="1"/>
</dbReference>
<dbReference type="PANTHER" id="PTHR45523:SF2">
    <property type="entry name" value="OS02G0470600 PROTEIN"/>
    <property type="match status" value="1"/>
</dbReference>
<dbReference type="Proteomes" id="UP001177003">
    <property type="component" value="Chromosome 1"/>
</dbReference>
<proteinExistence type="predicted"/>
<keyword evidence="2" id="KW-1185">Reference proteome</keyword>
<protein>
    <recommendedName>
        <fullName evidence="3">Lipoxygenase</fullName>
    </recommendedName>
</protein>
<gene>
    <name evidence="1" type="ORF">LSALG_LOCUS7430</name>
</gene>
<dbReference type="AlphaFoldDB" id="A0AA35YAH7"/>
<sequence>MVGSLGCQRVSMSPPSTIRQLEGERISPSVRFLHRSCNPKTKGTAVCREMQLSKMMLLKGLKHRFLESNPGHPFAIGLTLAKLAAFIVDEKGNETFDTSGALDKLRKLSPIFHLLYPAFPFKYLSLQLERLAMYHDSSQPPWMVDEKWEDLSPKDWVEIFEDGINEPAKGHAVSAWARDRHYLVSL</sequence>
<reference evidence="1" key="1">
    <citation type="submission" date="2023-04" db="EMBL/GenBank/DDBJ databases">
        <authorList>
            <person name="Vijverberg K."/>
            <person name="Xiong W."/>
            <person name="Schranz E."/>
        </authorList>
    </citation>
    <scope>NUCLEOTIDE SEQUENCE</scope>
</reference>
<evidence type="ECO:0000313" key="1">
    <source>
        <dbReference type="EMBL" id="CAI9266912.1"/>
    </source>
</evidence>
<evidence type="ECO:0000313" key="2">
    <source>
        <dbReference type="Proteomes" id="UP001177003"/>
    </source>
</evidence>